<dbReference type="SMART" id="SM00091">
    <property type="entry name" value="PAS"/>
    <property type="match status" value="2"/>
</dbReference>
<evidence type="ECO:0000259" key="11">
    <source>
        <dbReference type="PROSITE" id="PS50109"/>
    </source>
</evidence>
<evidence type="ECO:0000313" key="14">
    <source>
        <dbReference type="Proteomes" id="UP000068196"/>
    </source>
</evidence>
<dbReference type="Pfam" id="PF08448">
    <property type="entry name" value="PAS_4"/>
    <property type="match status" value="1"/>
</dbReference>
<evidence type="ECO:0000256" key="8">
    <source>
        <dbReference type="ARBA" id="ARBA00023012"/>
    </source>
</evidence>
<feature type="coiled-coil region" evidence="9">
    <location>
        <begin position="416"/>
        <end position="447"/>
    </location>
</feature>
<dbReference type="Proteomes" id="UP000068196">
    <property type="component" value="Chromosome"/>
</dbReference>
<dbReference type="Gene3D" id="3.30.450.20">
    <property type="entry name" value="PAS domain"/>
    <property type="match status" value="3"/>
</dbReference>
<evidence type="ECO:0000256" key="4">
    <source>
        <dbReference type="ARBA" id="ARBA00022679"/>
    </source>
</evidence>
<organism evidence="13 14">
    <name type="scientific">Caldimicrobium thiodismutans</name>
    <dbReference type="NCBI Taxonomy" id="1653476"/>
    <lineage>
        <taxon>Bacteria</taxon>
        <taxon>Pseudomonadati</taxon>
        <taxon>Thermodesulfobacteriota</taxon>
        <taxon>Thermodesulfobacteria</taxon>
        <taxon>Thermodesulfobacteriales</taxon>
        <taxon>Thermodesulfobacteriaceae</taxon>
        <taxon>Caldimicrobium</taxon>
    </lineage>
</organism>
<dbReference type="PANTHER" id="PTHR43065:SF10">
    <property type="entry name" value="PEROXIDE STRESS-ACTIVATED HISTIDINE KINASE MAK3"/>
    <property type="match status" value="1"/>
</dbReference>
<dbReference type="SUPFAM" id="SSF47384">
    <property type="entry name" value="Homodimeric domain of signal transducing histidine kinase"/>
    <property type="match status" value="1"/>
</dbReference>
<dbReference type="PROSITE" id="PS50109">
    <property type="entry name" value="HIS_KIN"/>
    <property type="match status" value="1"/>
</dbReference>
<evidence type="ECO:0000256" key="9">
    <source>
        <dbReference type="SAM" id="Coils"/>
    </source>
</evidence>
<dbReference type="SMART" id="SM00388">
    <property type="entry name" value="HisKA"/>
    <property type="match status" value="1"/>
</dbReference>
<dbReference type="PANTHER" id="PTHR43065">
    <property type="entry name" value="SENSOR HISTIDINE KINASE"/>
    <property type="match status" value="1"/>
</dbReference>
<feature type="domain" description="PAS" evidence="12">
    <location>
        <begin position="444"/>
        <end position="479"/>
    </location>
</feature>
<dbReference type="PROSITE" id="PS50112">
    <property type="entry name" value="PAS"/>
    <property type="match status" value="2"/>
</dbReference>
<dbReference type="OrthoDB" id="9776727at2"/>
<dbReference type="GO" id="GO:0000155">
    <property type="term" value="F:phosphorelay sensor kinase activity"/>
    <property type="evidence" value="ECO:0007669"/>
    <property type="project" value="InterPro"/>
</dbReference>
<evidence type="ECO:0000256" key="2">
    <source>
        <dbReference type="ARBA" id="ARBA00012438"/>
    </source>
</evidence>
<sequence>MRLNVLFFIIFFFVFSFFITINLFFERSFQKESLDLSHKELGLLTQNLAEKLSFILNIVPQKYSSISNYLRSQGNVLKIDKEFISSFFVKDLENLSGLKVEFVYNYEKIKDKESFNVETDFSERKILYLLPFESNGQAILAQISISLDEIFQKNLKPIKLTPKGHAWLISKEGTLIYHPTQPGMIGNNIYSNNPICFKCHKSFEAEKMILKESIKSGYHYYYSPEKLDKVIYYAKVPVFDQEWILCVSIPYDELQSAINKSMKLHSLIVISIFLSMIILGTLFYYINTKRIAAEEKLKFYALLEGIIESTQSKIVVMDKTYKIVLANTPYANLLKRPKEEILGINFFEICPQQIEMYRVTLKELINRSFNGEYSELMGYPLKENGEIKYYHITVNPLKEGTEITGAVLTCDDITEEVALREQIKEYANQLEKLVAKRTEELQAEKEKLSIIMETVNSGICLIDEEGTITWMNSKMEDILELYKYKQFSDKINICELFSKIGDCLNALASTQFVQEILVQGQRKIFQVQITPVRTAEDKTNYICLIQDITDLKLMEERIMQSEKLQALARISAGLAHEIGNPLTSISSYVQVLKEMDLGDFANQALEIISKHILRISEIIRNISSFAKPSKGEVFPVKINEVLEGSLALVRFDKRMKDIKVNLNLKEVSEVLVDPNQLSQVFINIILNAADAMPEGGDLTIETKEEDGYVLVSFTDTGIGISPENLPHIFDPFFTTKEKGTGFGLSVSYSIVKNFGGDILVKSQIGQGSTFTVKLPVYSSQGVSA</sequence>
<evidence type="ECO:0000313" key="13">
    <source>
        <dbReference type="EMBL" id="BAU23684.1"/>
    </source>
</evidence>
<dbReference type="GO" id="GO:0005524">
    <property type="term" value="F:ATP binding"/>
    <property type="evidence" value="ECO:0007669"/>
    <property type="project" value="UniProtKB-KW"/>
</dbReference>
<dbReference type="Gene3D" id="1.10.287.130">
    <property type="match status" value="1"/>
</dbReference>
<accession>A0A0U5ANN1</accession>
<dbReference type="EMBL" id="AP014945">
    <property type="protein sequence ID" value="BAU23684.1"/>
    <property type="molecule type" value="Genomic_DNA"/>
</dbReference>
<dbReference type="SMART" id="SM00387">
    <property type="entry name" value="HATPase_c"/>
    <property type="match status" value="1"/>
</dbReference>
<dbReference type="InterPro" id="IPR036890">
    <property type="entry name" value="HATPase_C_sf"/>
</dbReference>
<dbReference type="Pfam" id="PF02518">
    <property type="entry name" value="HATPase_c"/>
    <property type="match status" value="1"/>
</dbReference>
<keyword evidence="10" id="KW-0812">Transmembrane</keyword>
<keyword evidence="3" id="KW-0597">Phosphoprotein</keyword>
<name>A0A0U5ANN1_9BACT</name>
<keyword evidence="4" id="KW-0808">Transferase</keyword>
<keyword evidence="7" id="KW-0067">ATP-binding</keyword>
<dbReference type="RefSeq" id="WP_082706353.1">
    <property type="nucleotide sequence ID" value="NZ_AP014945.1"/>
</dbReference>
<dbReference type="AlphaFoldDB" id="A0A0U5ANN1"/>
<evidence type="ECO:0000256" key="1">
    <source>
        <dbReference type="ARBA" id="ARBA00000085"/>
    </source>
</evidence>
<dbReference type="EC" id="2.7.13.3" evidence="2"/>
<dbReference type="InterPro" id="IPR003594">
    <property type="entry name" value="HATPase_dom"/>
</dbReference>
<dbReference type="CDD" id="cd00082">
    <property type="entry name" value="HisKA"/>
    <property type="match status" value="1"/>
</dbReference>
<dbReference type="Pfam" id="PF00989">
    <property type="entry name" value="PAS"/>
    <property type="match status" value="1"/>
</dbReference>
<proteinExistence type="predicted"/>
<dbReference type="STRING" id="1653476.THC_1316"/>
<dbReference type="CDD" id="cd12912">
    <property type="entry name" value="PDC2_MCP_like"/>
    <property type="match status" value="1"/>
</dbReference>
<dbReference type="InterPro" id="IPR013656">
    <property type="entry name" value="PAS_4"/>
</dbReference>
<dbReference type="InterPro" id="IPR005467">
    <property type="entry name" value="His_kinase_dom"/>
</dbReference>
<dbReference type="SUPFAM" id="SSF55785">
    <property type="entry name" value="PYP-like sensor domain (PAS domain)"/>
    <property type="match status" value="2"/>
</dbReference>
<gene>
    <name evidence="13" type="ORF">THC_1316</name>
</gene>
<evidence type="ECO:0000256" key="5">
    <source>
        <dbReference type="ARBA" id="ARBA00022741"/>
    </source>
</evidence>
<evidence type="ECO:0000259" key="12">
    <source>
        <dbReference type="PROSITE" id="PS50112"/>
    </source>
</evidence>
<keyword evidence="10" id="KW-1133">Transmembrane helix</keyword>
<dbReference type="CDD" id="cd00130">
    <property type="entry name" value="PAS"/>
    <property type="match status" value="1"/>
</dbReference>
<dbReference type="InterPro" id="IPR036097">
    <property type="entry name" value="HisK_dim/P_sf"/>
</dbReference>
<dbReference type="SUPFAM" id="SSF55874">
    <property type="entry name" value="ATPase domain of HSP90 chaperone/DNA topoisomerase II/histidine kinase"/>
    <property type="match status" value="1"/>
</dbReference>
<feature type="domain" description="Histidine kinase" evidence="11">
    <location>
        <begin position="573"/>
        <end position="778"/>
    </location>
</feature>
<keyword evidence="5" id="KW-0547">Nucleotide-binding</keyword>
<dbReference type="PRINTS" id="PR00344">
    <property type="entry name" value="BCTRLSENSOR"/>
</dbReference>
<feature type="transmembrane region" description="Helical" evidence="10">
    <location>
        <begin position="6"/>
        <end position="25"/>
    </location>
</feature>
<dbReference type="Pfam" id="PF00512">
    <property type="entry name" value="HisKA"/>
    <property type="match status" value="1"/>
</dbReference>
<dbReference type="InterPro" id="IPR003661">
    <property type="entry name" value="HisK_dim/P_dom"/>
</dbReference>
<comment type="catalytic activity">
    <reaction evidence="1">
        <text>ATP + protein L-histidine = ADP + protein N-phospho-L-histidine.</text>
        <dbReference type="EC" id="2.7.13.3"/>
    </reaction>
</comment>
<reference evidence="13 14" key="1">
    <citation type="journal article" date="2016" name="Int. J. Syst. Evol. Microbiol.">
        <title>Caldimicrobium thiodismutans sp. nov., a sulfur-disproportionating bacterium isolated from a hot spring, and emended description of the genus Caldimicrobium.</title>
        <authorList>
            <person name="Kojima H."/>
            <person name="Umezawa K."/>
            <person name="Fukui M."/>
        </authorList>
    </citation>
    <scope>NUCLEOTIDE SEQUENCE [LARGE SCALE GENOMIC DNA]</scope>
    <source>
        <strain evidence="13 14">TF1</strain>
    </source>
</reference>
<evidence type="ECO:0000256" key="3">
    <source>
        <dbReference type="ARBA" id="ARBA00022553"/>
    </source>
</evidence>
<keyword evidence="9" id="KW-0175">Coiled coil</keyword>
<keyword evidence="8" id="KW-0902">Two-component regulatory system</keyword>
<dbReference type="GO" id="GO:0006355">
    <property type="term" value="P:regulation of DNA-templated transcription"/>
    <property type="evidence" value="ECO:0007669"/>
    <property type="project" value="InterPro"/>
</dbReference>
<dbReference type="KEGG" id="cthi:THC_1316"/>
<evidence type="ECO:0000256" key="6">
    <source>
        <dbReference type="ARBA" id="ARBA00022777"/>
    </source>
</evidence>
<evidence type="ECO:0000256" key="7">
    <source>
        <dbReference type="ARBA" id="ARBA00022840"/>
    </source>
</evidence>
<dbReference type="InterPro" id="IPR013767">
    <property type="entry name" value="PAS_fold"/>
</dbReference>
<dbReference type="InterPro" id="IPR035965">
    <property type="entry name" value="PAS-like_dom_sf"/>
</dbReference>
<dbReference type="NCBIfam" id="TIGR00229">
    <property type="entry name" value="sensory_box"/>
    <property type="match status" value="1"/>
</dbReference>
<feature type="domain" description="PAS" evidence="12">
    <location>
        <begin position="299"/>
        <end position="368"/>
    </location>
</feature>
<reference evidence="14" key="2">
    <citation type="journal article" date="2016" name="Int. J. Syst. Evol. Microbiol.">
        <title>Caldimicrobium thiodismutans sp. nov., a sulfur-disproportionating bacterium isolated from a hot spring.</title>
        <authorList>
            <person name="Kojima H."/>
            <person name="Umezawa K."/>
            <person name="Fukui M."/>
        </authorList>
    </citation>
    <scope>NUCLEOTIDE SEQUENCE [LARGE SCALE GENOMIC DNA]</scope>
    <source>
        <strain evidence="14">TF1</strain>
    </source>
</reference>
<feature type="transmembrane region" description="Helical" evidence="10">
    <location>
        <begin position="264"/>
        <end position="286"/>
    </location>
</feature>
<keyword evidence="14" id="KW-1185">Reference proteome</keyword>
<protein>
    <recommendedName>
        <fullName evidence="2">histidine kinase</fullName>
        <ecNumber evidence="2">2.7.13.3</ecNumber>
    </recommendedName>
</protein>
<evidence type="ECO:0000256" key="10">
    <source>
        <dbReference type="SAM" id="Phobius"/>
    </source>
</evidence>
<dbReference type="Gene3D" id="3.30.565.10">
    <property type="entry name" value="Histidine kinase-like ATPase, C-terminal domain"/>
    <property type="match status" value="1"/>
</dbReference>
<dbReference type="InterPro" id="IPR000014">
    <property type="entry name" value="PAS"/>
</dbReference>
<dbReference type="InterPro" id="IPR004358">
    <property type="entry name" value="Sig_transdc_His_kin-like_C"/>
</dbReference>
<keyword evidence="10" id="KW-0472">Membrane</keyword>
<keyword evidence="6" id="KW-0418">Kinase</keyword>